<dbReference type="CDD" id="cd08352">
    <property type="entry name" value="VOC_Bs_YwkD_like"/>
    <property type="match status" value="1"/>
</dbReference>
<organism evidence="3 4">
    <name type="scientific">Lactococcus cremoris subsp. cremoris GE214</name>
    <dbReference type="NCBI Taxonomy" id="1415168"/>
    <lineage>
        <taxon>Bacteria</taxon>
        <taxon>Bacillati</taxon>
        <taxon>Bacillota</taxon>
        <taxon>Bacilli</taxon>
        <taxon>Lactobacillales</taxon>
        <taxon>Streptococcaceae</taxon>
        <taxon>Lactococcus</taxon>
        <taxon>Lactococcus cremoris subsp. cremoris</taxon>
    </lineage>
</organism>
<keyword evidence="3" id="KW-0456">Lyase</keyword>
<name>A0A084AAU5_LACLC</name>
<dbReference type="EMBL" id="AZSI01000048">
    <property type="protein sequence ID" value="KEY62424.1"/>
    <property type="molecule type" value="Genomic_DNA"/>
</dbReference>
<dbReference type="GeneID" id="61108658"/>
<evidence type="ECO:0000259" key="2">
    <source>
        <dbReference type="PROSITE" id="PS51819"/>
    </source>
</evidence>
<dbReference type="InterPro" id="IPR037523">
    <property type="entry name" value="VOC_core"/>
</dbReference>
<comment type="caution">
    <text evidence="3">The sequence shown here is derived from an EMBL/GenBank/DDBJ whole genome shotgun (WGS) entry which is preliminary data.</text>
</comment>
<dbReference type="InterPro" id="IPR004360">
    <property type="entry name" value="Glyas_Fos-R_dOase_dom"/>
</dbReference>
<evidence type="ECO:0000313" key="3">
    <source>
        <dbReference type="EMBL" id="KEY62424.1"/>
    </source>
</evidence>
<dbReference type="PANTHER" id="PTHR36113">
    <property type="entry name" value="LYASE, PUTATIVE-RELATED-RELATED"/>
    <property type="match status" value="1"/>
</dbReference>
<reference evidence="3 4" key="1">
    <citation type="submission" date="2014-06" db="EMBL/GenBank/DDBJ databases">
        <title>Draft genome sequence of the putrescine producing strain Lactococcus lactis subsp cremoris GE214.</title>
        <authorList>
            <person name="Ladero V."/>
            <person name="Linares D.M."/>
            <person name="del Rio B."/>
            <person name="Mayo B."/>
            <person name="Martin M.C."/>
            <person name="Fernandez M."/>
            <person name="Alvarez M.A."/>
        </authorList>
    </citation>
    <scope>NUCLEOTIDE SEQUENCE [LARGE SCALE GENOMIC DNA]</scope>
    <source>
        <strain evidence="3 4">GE214</strain>
    </source>
</reference>
<feature type="domain" description="VOC" evidence="2">
    <location>
        <begin position="8"/>
        <end position="130"/>
    </location>
</feature>
<dbReference type="PANTHER" id="PTHR36113:SF6">
    <property type="entry name" value="FOSFOMYCIN RESISTANCE PROTEIN FOSX"/>
    <property type="match status" value="1"/>
</dbReference>
<dbReference type="PATRIC" id="fig|1415168.3.peg.1659"/>
<evidence type="ECO:0000256" key="1">
    <source>
        <dbReference type="ARBA" id="ARBA00022723"/>
    </source>
</evidence>
<dbReference type="SMR" id="A0A084AAU5"/>
<gene>
    <name evidence="3" type="ORF">U725_01587</name>
</gene>
<dbReference type="RefSeq" id="WP_011675393.1">
    <property type="nucleotide sequence ID" value="NZ_AZSI01000048.1"/>
</dbReference>
<dbReference type="PROSITE" id="PS51819">
    <property type="entry name" value="VOC"/>
    <property type="match status" value="1"/>
</dbReference>
<dbReference type="Proteomes" id="UP000028401">
    <property type="component" value="Unassembled WGS sequence"/>
</dbReference>
<dbReference type="Gene3D" id="3.10.180.10">
    <property type="entry name" value="2,3-Dihydroxybiphenyl 1,2-Dioxygenase, domain 1"/>
    <property type="match status" value="1"/>
</dbReference>
<protein>
    <submittedName>
        <fullName evidence="3">Lactoylglutathione lyase related lyase</fullName>
    </submittedName>
</protein>
<dbReference type="Pfam" id="PF00903">
    <property type="entry name" value="Glyoxalase"/>
    <property type="match status" value="1"/>
</dbReference>
<dbReference type="InterPro" id="IPR051332">
    <property type="entry name" value="Fosfomycin_Res_Enzymes"/>
</dbReference>
<accession>A0A084AAU5</accession>
<dbReference type="GO" id="GO:0046872">
    <property type="term" value="F:metal ion binding"/>
    <property type="evidence" value="ECO:0007669"/>
    <property type="project" value="UniProtKB-KW"/>
</dbReference>
<dbReference type="SUPFAM" id="SSF54593">
    <property type="entry name" value="Glyoxalase/Bleomycin resistance protein/Dihydroxybiphenyl dioxygenase"/>
    <property type="match status" value="1"/>
</dbReference>
<dbReference type="InterPro" id="IPR037478">
    <property type="entry name" value="YwkD-like_dom"/>
</dbReference>
<dbReference type="GO" id="GO:0016829">
    <property type="term" value="F:lyase activity"/>
    <property type="evidence" value="ECO:0007669"/>
    <property type="project" value="UniProtKB-KW"/>
</dbReference>
<dbReference type="AlphaFoldDB" id="A0A084AAU5"/>
<dbReference type="InterPro" id="IPR029068">
    <property type="entry name" value="Glyas_Bleomycin-R_OHBP_Dase"/>
</dbReference>
<evidence type="ECO:0000313" key="4">
    <source>
        <dbReference type="Proteomes" id="UP000028401"/>
    </source>
</evidence>
<proteinExistence type="predicted"/>
<keyword evidence="1" id="KW-0479">Metal-binding</keyword>
<sequence>MYQPRFNKIHHIAIIADDYEKARHFYVDILGFSIIRENHRPEKEDVKLDLRLNDETELELFIKSGAPERLTYPEAKGYRHLALTTTNIEEDRNYLISQGVKVEEIRQDEITDKKMLFFYDPDDLPIELHE</sequence>